<keyword evidence="3" id="KW-1185">Reference proteome</keyword>
<feature type="compositionally biased region" description="Basic residues" evidence="1">
    <location>
        <begin position="281"/>
        <end position="290"/>
    </location>
</feature>
<protein>
    <submittedName>
        <fullName evidence="2">Uncharacterized protein</fullName>
    </submittedName>
</protein>
<evidence type="ECO:0000313" key="3">
    <source>
        <dbReference type="Proteomes" id="UP000284842"/>
    </source>
</evidence>
<feature type="region of interest" description="Disordered" evidence="1">
    <location>
        <begin position="132"/>
        <end position="158"/>
    </location>
</feature>
<evidence type="ECO:0000256" key="1">
    <source>
        <dbReference type="SAM" id="MobiDB-lite"/>
    </source>
</evidence>
<evidence type="ECO:0000313" key="2">
    <source>
        <dbReference type="EMBL" id="PPR03050.1"/>
    </source>
</evidence>
<feature type="compositionally biased region" description="Basic and acidic residues" evidence="1">
    <location>
        <begin position="258"/>
        <end position="269"/>
    </location>
</feature>
<dbReference type="Proteomes" id="UP000284842">
    <property type="component" value="Unassembled WGS sequence"/>
</dbReference>
<feature type="compositionally biased region" description="Polar residues" evidence="1">
    <location>
        <begin position="1"/>
        <end position="10"/>
    </location>
</feature>
<name>A0A409YJ79_9AGAR</name>
<feature type="compositionally biased region" description="Basic residues" evidence="1">
    <location>
        <begin position="248"/>
        <end position="257"/>
    </location>
</feature>
<comment type="caution">
    <text evidence="2">The sequence shown here is derived from an EMBL/GenBank/DDBJ whole genome shotgun (WGS) entry which is preliminary data.</text>
</comment>
<dbReference type="AlphaFoldDB" id="A0A409YJ79"/>
<reference evidence="2 3" key="1">
    <citation type="journal article" date="2018" name="Evol. Lett.">
        <title>Horizontal gene cluster transfer increased hallucinogenic mushroom diversity.</title>
        <authorList>
            <person name="Reynolds H.T."/>
            <person name="Vijayakumar V."/>
            <person name="Gluck-Thaler E."/>
            <person name="Korotkin H.B."/>
            <person name="Matheny P.B."/>
            <person name="Slot J.C."/>
        </authorList>
    </citation>
    <scope>NUCLEOTIDE SEQUENCE [LARGE SCALE GENOMIC DNA]</scope>
    <source>
        <strain evidence="2 3">2629</strain>
    </source>
</reference>
<sequence length="332" mass="37493">MRARISQESGNCGIPQRLQNPTIAGKKSSFVLVSPGGKDDVNYYASIHQLEKLKEQAKTEVPRFSRVPETFGSFVKWAPGRVATLKVQQPLSKNDGFMYCLDSDPFYAFLIQDDIPDECKFIEVPIFPKDTNKPKGGKAATSVTTPQQKTKPPAAPKQRERFSINPNLIRDSRRRWIKAADFKSKLPGRLVDVTFAILGICPSEREDGKDKPCAFIARLVEMQLVDEGDGEDDEDSGDEGEKSETKVKGKGKSKGKSPHKESGSAKRELESDEDNQDARKPKVQQKKRRRIKDEDDDSDDEYFEKSKARVKRETFEEGSSTRPGTHRQKRRK</sequence>
<proteinExistence type="predicted"/>
<dbReference type="EMBL" id="NHTK01001108">
    <property type="protein sequence ID" value="PPR03050.1"/>
    <property type="molecule type" value="Genomic_DNA"/>
</dbReference>
<accession>A0A409YJ79</accession>
<feature type="compositionally biased region" description="Acidic residues" evidence="1">
    <location>
        <begin position="226"/>
        <end position="238"/>
    </location>
</feature>
<dbReference type="OrthoDB" id="10660430at2759"/>
<gene>
    <name evidence="2" type="ORF">CVT24_012438</name>
</gene>
<feature type="region of interest" description="Disordered" evidence="1">
    <location>
        <begin position="226"/>
        <end position="332"/>
    </location>
</feature>
<dbReference type="InParanoid" id="A0A409YJ79"/>
<organism evidence="2 3">
    <name type="scientific">Panaeolus cyanescens</name>
    <dbReference type="NCBI Taxonomy" id="181874"/>
    <lineage>
        <taxon>Eukaryota</taxon>
        <taxon>Fungi</taxon>
        <taxon>Dikarya</taxon>
        <taxon>Basidiomycota</taxon>
        <taxon>Agaricomycotina</taxon>
        <taxon>Agaricomycetes</taxon>
        <taxon>Agaricomycetidae</taxon>
        <taxon>Agaricales</taxon>
        <taxon>Agaricineae</taxon>
        <taxon>Galeropsidaceae</taxon>
        <taxon>Panaeolus</taxon>
    </lineage>
</organism>
<feature type="region of interest" description="Disordered" evidence="1">
    <location>
        <begin position="1"/>
        <end position="20"/>
    </location>
</feature>
<feature type="compositionally biased region" description="Basic and acidic residues" evidence="1">
    <location>
        <begin position="303"/>
        <end position="315"/>
    </location>
</feature>